<dbReference type="GeneTree" id="ENSGT00390000018100"/>
<feature type="binding site" description="axial binding residue" evidence="12">
    <location>
        <position position="279"/>
    </location>
    <ligand>
        <name>heme</name>
        <dbReference type="ChEBI" id="CHEBI:30413"/>
    </ligand>
    <ligandPart>
        <name>Fe</name>
        <dbReference type="ChEBI" id="CHEBI:18248"/>
    </ligandPart>
</feature>
<dbReference type="InterPro" id="IPR024711">
    <property type="entry name" value="Catalase_clade1/3"/>
</dbReference>
<dbReference type="InterPro" id="IPR018028">
    <property type="entry name" value="Catalase"/>
</dbReference>
<dbReference type="PIRSF" id="PIRSF038928">
    <property type="entry name" value="Catalase_clade1-3"/>
    <property type="match status" value="1"/>
</dbReference>
<keyword evidence="11" id="KW-0376">Hydrogen peroxide</keyword>
<evidence type="ECO:0000256" key="2">
    <source>
        <dbReference type="ARBA" id="ARBA00004253"/>
    </source>
</evidence>
<keyword evidence="15" id="KW-1185">Reference proteome</keyword>
<proteinExistence type="inferred from homology"/>
<dbReference type="GO" id="GO:0042542">
    <property type="term" value="P:response to hydrogen peroxide"/>
    <property type="evidence" value="ECO:0007669"/>
    <property type="project" value="TreeGrafter"/>
</dbReference>
<evidence type="ECO:0000256" key="4">
    <source>
        <dbReference type="ARBA" id="ARBA00014132"/>
    </source>
</evidence>
<dbReference type="GO" id="GO:0020037">
    <property type="term" value="F:heme binding"/>
    <property type="evidence" value="ECO:0007669"/>
    <property type="project" value="InterPro"/>
</dbReference>
<reference evidence="14" key="1">
    <citation type="submission" date="2025-08" db="UniProtKB">
        <authorList>
            <consortium name="Ensembl"/>
        </authorList>
    </citation>
    <scope>IDENTIFICATION</scope>
</reference>
<organism evidence="14 15">
    <name type="scientific">Fundulus heteroclitus</name>
    <name type="common">Killifish</name>
    <name type="synonym">Mummichog</name>
    <dbReference type="NCBI Taxonomy" id="8078"/>
    <lineage>
        <taxon>Eukaryota</taxon>
        <taxon>Metazoa</taxon>
        <taxon>Chordata</taxon>
        <taxon>Craniata</taxon>
        <taxon>Vertebrata</taxon>
        <taxon>Euteleostomi</taxon>
        <taxon>Actinopterygii</taxon>
        <taxon>Neopterygii</taxon>
        <taxon>Teleostei</taxon>
        <taxon>Neoteleostei</taxon>
        <taxon>Acanthomorphata</taxon>
        <taxon>Ovalentaria</taxon>
        <taxon>Atherinomorphae</taxon>
        <taxon>Cyprinodontiformes</taxon>
        <taxon>Fundulidae</taxon>
        <taxon>Fundulus</taxon>
    </lineage>
</organism>
<dbReference type="InterPro" id="IPR002226">
    <property type="entry name" value="Catalase_haem_BS"/>
</dbReference>
<evidence type="ECO:0000256" key="10">
    <source>
        <dbReference type="ARBA" id="ARBA00023140"/>
    </source>
</evidence>
<dbReference type="InterPro" id="IPR024708">
    <property type="entry name" value="Catalase_AS"/>
</dbReference>
<dbReference type="GO" id="GO:0005782">
    <property type="term" value="C:peroxisomal matrix"/>
    <property type="evidence" value="ECO:0007669"/>
    <property type="project" value="UniProtKB-SubCell"/>
</dbReference>
<reference evidence="14" key="2">
    <citation type="submission" date="2025-09" db="UniProtKB">
        <authorList>
            <consortium name="Ensembl"/>
        </authorList>
    </citation>
    <scope>IDENTIFICATION</scope>
</reference>
<sequence length="480" mass="55687">MEAWCIQLYFSNSWQENLKPDVLTTGGGHPIGDKLNLQTAGPRGPLLVQDVVFTDEMAHFDRERIPERVVHAKGAGQWRVSGGFMAWFEFWNHYLRYPIQVWDRYISSLNPKWIICRHYFSNSWQENLVKNLRQYACMRSGSVFKQVRCEKLVCRTLFDGFWIKNLTVEEADHLAATNPDYAIGDLFNAIANGNFPSWTFYIQVMTFEQAERFQFNPFDLTKVWSHKEYPLIPVGKLVLNRNPVNYFAEVEQLAFDPSNMPPGIEASPDKMLQGRLFSYPDTHRHRLGANYLQIPVNCPFRTRVANYQRDGPMCMSDNQGGAPNYYPNSFSAPQTQPRFVESRFRVSPDVARYNSEDEDNVTQVRAFYTQVLNEDERQRLCQNFAGSLKGAQLFIQKRMVENLKAIHPDYGNRVQTLLNKYNAEAKKVNGYFKISLMSTTFNCARRSCIQSISITYFIEVGVSKVLHFWKVFSLLLKPKN</sequence>
<evidence type="ECO:0000256" key="6">
    <source>
        <dbReference type="ARBA" id="ARBA00022617"/>
    </source>
</evidence>
<comment type="subcellular location">
    <subcellularLocation>
        <location evidence="2">Peroxisome matrix</location>
    </subcellularLocation>
</comment>
<feature type="domain" description="Catalase core" evidence="13">
    <location>
        <begin position="24"/>
        <end position="334"/>
    </location>
</feature>
<evidence type="ECO:0000256" key="9">
    <source>
        <dbReference type="ARBA" id="ARBA00023004"/>
    </source>
</evidence>
<dbReference type="GO" id="GO:0042744">
    <property type="term" value="P:hydrogen peroxide catabolic process"/>
    <property type="evidence" value="ECO:0007669"/>
    <property type="project" value="UniProtKB-KW"/>
</dbReference>
<dbReference type="STRING" id="8078.ENSFHEP00000028524"/>
<dbReference type="Pfam" id="PF06628">
    <property type="entry name" value="Catalase-rel"/>
    <property type="match status" value="1"/>
</dbReference>
<dbReference type="PROSITE" id="PS51402">
    <property type="entry name" value="CATALASE_3"/>
    <property type="match status" value="1"/>
</dbReference>
<dbReference type="PROSITE" id="PS00437">
    <property type="entry name" value="CATALASE_1"/>
    <property type="match status" value="1"/>
</dbReference>
<dbReference type="Gene3D" id="2.40.180.10">
    <property type="entry name" value="Catalase core domain"/>
    <property type="match status" value="2"/>
</dbReference>
<evidence type="ECO:0000256" key="1">
    <source>
        <dbReference type="ARBA" id="ARBA00001937"/>
    </source>
</evidence>
<comment type="similarity">
    <text evidence="3">Belongs to the catalase family.</text>
</comment>
<keyword evidence="10" id="KW-0576">Peroxisome</keyword>
<dbReference type="SMART" id="SM01060">
    <property type="entry name" value="Catalase"/>
    <property type="match status" value="1"/>
</dbReference>
<evidence type="ECO:0000256" key="5">
    <source>
        <dbReference type="ARBA" id="ARBA00022559"/>
    </source>
</evidence>
<dbReference type="FunFam" id="2.40.180.10:FF:000028">
    <property type="entry name" value="Catalase"/>
    <property type="match status" value="1"/>
</dbReference>
<keyword evidence="9 12" id="KW-0408">Iron</keyword>
<evidence type="ECO:0000256" key="8">
    <source>
        <dbReference type="ARBA" id="ARBA00023002"/>
    </source>
</evidence>
<dbReference type="Proteomes" id="UP000265000">
    <property type="component" value="Unplaced"/>
</dbReference>
<comment type="cofactor">
    <cofactor evidence="12">
        <name>heme</name>
        <dbReference type="ChEBI" id="CHEBI:30413"/>
    </cofactor>
</comment>
<dbReference type="PROSITE" id="PS00438">
    <property type="entry name" value="CATALASE_2"/>
    <property type="match status" value="1"/>
</dbReference>
<dbReference type="PANTHER" id="PTHR11465">
    <property type="entry name" value="CATALASE"/>
    <property type="match status" value="1"/>
</dbReference>
<dbReference type="AlphaFoldDB" id="A0A3Q2QMQ3"/>
<dbReference type="GO" id="GO:0046688">
    <property type="term" value="P:response to copper ion"/>
    <property type="evidence" value="ECO:0007669"/>
    <property type="project" value="Ensembl"/>
</dbReference>
<keyword evidence="8" id="KW-0560">Oxidoreductase</keyword>
<evidence type="ECO:0000256" key="11">
    <source>
        <dbReference type="ARBA" id="ARBA00023324"/>
    </source>
</evidence>
<name>A0A3Q2QMQ3_FUNHE</name>
<dbReference type="GO" id="GO:0004096">
    <property type="term" value="F:catalase activity"/>
    <property type="evidence" value="ECO:0007669"/>
    <property type="project" value="UniProtKB-EC"/>
</dbReference>
<dbReference type="InterPro" id="IPR020835">
    <property type="entry name" value="Catalase_sf"/>
</dbReference>
<evidence type="ECO:0000256" key="7">
    <source>
        <dbReference type="ARBA" id="ARBA00022723"/>
    </source>
</evidence>
<dbReference type="SUPFAM" id="SSF56634">
    <property type="entry name" value="Heme-dependent catalase-like"/>
    <property type="match status" value="2"/>
</dbReference>
<dbReference type="GO" id="GO:0005739">
    <property type="term" value="C:mitochondrion"/>
    <property type="evidence" value="ECO:0007669"/>
    <property type="project" value="TreeGrafter"/>
</dbReference>
<dbReference type="Ensembl" id="ENSFHET00000018241.1">
    <property type="protein sequence ID" value="ENSFHEP00000028524.1"/>
    <property type="gene ID" value="ENSFHEG00000012732.1"/>
</dbReference>
<keyword evidence="5" id="KW-0575">Peroxidase</keyword>
<evidence type="ECO:0000259" key="13">
    <source>
        <dbReference type="SMART" id="SM01060"/>
    </source>
</evidence>
<dbReference type="PANTHER" id="PTHR11465:SF9">
    <property type="entry name" value="CATALASE"/>
    <property type="match status" value="1"/>
</dbReference>
<keyword evidence="6 12" id="KW-0349">Heme</keyword>
<keyword evidence="7 12" id="KW-0479">Metal-binding</keyword>
<accession>A0A3Q2QMQ3</accession>
<dbReference type="InterPro" id="IPR010582">
    <property type="entry name" value="Catalase_immune_responsive"/>
</dbReference>
<protein>
    <recommendedName>
        <fullName evidence="4">Catalase</fullName>
    </recommendedName>
</protein>
<dbReference type="InterPro" id="IPR011614">
    <property type="entry name" value="Catalase_core"/>
</dbReference>
<evidence type="ECO:0000256" key="3">
    <source>
        <dbReference type="ARBA" id="ARBA00005329"/>
    </source>
</evidence>
<evidence type="ECO:0000313" key="14">
    <source>
        <dbReference type="Ensembl" id="ENSFHEP00000028524.1"/>
    </source>
</evidence>
<dbReference type="GO" id="GO:0046872">
    <property type="term" value="F:metal ion binding"/>
    <property type="evidence" value="ECO:0007669"/>
    <property type="project" value="UniProtKB-KW"/>
</dbReference>
<evidence type="ECO:0000313" key="15">
    <source>
        <dbReference type="Proteomes" id="UP000265000"/>
    </source>
</evidence>
<dbReference type="Pfam" id="PF00199">
    <property type="entry name" value="Catalase"/>
    <property type="match status" value="2"/>
</dbReference>
<evidence type="ECO:0000256" key="12">
    <source>
        <dbReference type="PIRSR" id="PIRSR038928-2"/>
    </source>
</evidence>
<comment type="cofactor">
    <cofactor evidence="1">
        <name>NADP(+)</name>
        <dbReference type="ChEBI" id="CHEBI:58349"/>
    </cofactor>
</comment>